<evidence type="ECO:0000259" key="3">
    <source>
        <dbReference type="PROSITE" id="PS50011"/>
    </source>
</evidence>
<dbReference type="SUPFAM" id="SSF56112">
    <property type="entry name" value="Protein kinase-like (PK-like)"/>
    <property type="match status" value="1"/>
</dbReference>
<dbReference type="PRINTS" id="PR00109">
    <property type="entry name" value="TYRKINASE"/>
</dbReference>
<dbReference type="GO" id="GO:0004714">
    <property type="term" value="F:transmembrane receptor protein tyrosine kinase activity"/>
    <property type="evidence" value="ECO:0007669"/>
    <property type="project" value="TreeGrafter"/>
</dbReference>
<dbReference type="InterPro" id="IPR001245">
    <property type="entry name" value="Ser-Thr/Tyr_kinase_cat_dom"/>
</dbReference>
<dbReference type="GO" id="GO:0007169">
    <property type="term" value="P:cell surface receptor protein tyrosine kinase signaling pathway"/>
    <property type="evidence" value="ECO:0007669"/>
    <property type="project" value="TreeGrafter"/>
</dbReference>
<dbReference type="PANTHER" id="PTHR24416">
    <property type="entry name" value="TYROSINE-PROTEIN KINASE RECEPTOR"/>
    <property type="match status" value="1"/>
</dbReference>
<dbReference type="InterPro" id="IPR050122">
    <property type="entry name" value="RTK"/>
</dbReference>
<dbReference type="PROSITE" id="PS00109">
    <property type="entry name" value="PROTEIN_KINASE_TYR"/>
    <property type="match status" value="1"/>
</dbReference>
<sequence length="824" mass="93516">MAVVFSPVRGADLYVIQYKFSYEVKFEPNRYEISTQPEIKDYMISKMASCYSSVDVRVAAVSSFSTGPFSSLLSIKPPLLSISSHLELLSMVYSGIPGWLGGSIELTLKYIVGEWPFGLEDLDVTPIMFGAFCEKAPIGEVPLPKFMQGSRPNTVVARLDADAMYRRCHYHYRVANVTSQRCQTTSFPWTNERRSLVISCDTVTNSSCAEKTSTSPICGQINNIHYEVTDKMSVSDEPNKEILSLKVTFDPIMREEELPTLYYKAYYGEAEPYQKTKNNVSDGVKLTRNIKTTTNCLKFEKIGRCLKIKNSVLISGIRNDETYGIIFCAIKDTRNTIALPYIYGMSATKLEANKVYVSSIADFKTETILFTTGAAFLLMMGAIAVWCYINKQERNNKIYQLKSTQKQKKRSSPHSLPKASDNWEIERSNLIVYDGVKLGSGAFGAVYLGRLIRKSPLNHNFKSLSVNLMKAESCQVAVKMLPEPADDASRSEFLREIGLMKLLGYHERLVNMLACITESAPLCLVAELCNYGDLLNFLRIRCKYMIKLNAEGIDYSDLPVDGNYNIEMVVTLKQLLMFALQISYGLEYLFSKGFVHRDIAARNILVNAKASCKIGDFGLCQNLYSNTLLNENKGCRLPLRWMSPEAIRRYEFSPQSDIWAFGVLLFEIITLGGSPYPLTPAKDLLHYLESGRRMERPDNCPEQFYELMTECWRFEPKERPDISTIRQKLATQLEEITEEYNYLKLDSQKDYYSIECAVEKRDIIVINEIEESTSLPKPQKTQTLSSDNLNVDDVNIWSTNVNPGNNRTENESSSTLQPCRQQHL</sequence>
<dbReference type="Pfam" id="PF07714">
    <property type="entry name" value="PK_Tyr_Ser-Thr"/>
    <property type="match status" value="1"/>
</dbReference>
<accession>A0AA36DVT8</accession>
<dbReference type="Gene3D" id="3.30.200.20">
    <property type="entry name" value="Phosphorylase Kinase, domain 1"/>
    <property type="match status" value="1"/>
</dbReference>
<feature type="domain" description="Protein kinase" evidence="3">
    <location>
        <begin position="432"/>
        <end position="743"/>
    </location>
</feature>
<dbReference type="GO" id="GO:0005524">
    <property type="term" value="F:ATP binding"/>
    <property type="evidence" value="ECO:0007669"/>
    <property type="project" value="InterPro"/>
</dbReference>
<dbReference type="Proteomes" id="UP001176961">
    <property type="component" value="Unassembled WGS sequence"/>
</dbReference>
<dbReference type="InterPro" id="IPR011009">
    <property type="entry name" value="Kinase-like_dom_sf"/>
</dbReference>
<protein>
    <recommendedName>
        <fullName evidence="3">Protein kinase domain-containing protein</fullName>
    </recommendedName>
</protein>
<evidence type="ECO:0000256" key="2">
    <source>
        <dbReference type="SAM" id="Phobius"/>
    </source>
</evidence>
<dbReference type="Gene3D" id="1.10.510.10">
    <property type="entry name" value="Transferase(Phosphotransferase) domain 1"/>
    <property type="match status" value="1"/>
</dbReference>
<evidence type="ECO:0000313" key="4">
    <source>
        <dbReference type="EMBL" id="CAJ0593676.1"/>
    </source>
</evidence>
<evidence type="ECO:0000313" key="5">
    <source>
        <dbReference type="Proteomes" id="UP001176961"/>
    </source>
</evidence>
<dbReference type="GO" id="GO:0005886">
    <property type="term" value="C:plasma membrane"/>
    <property type="evidence" value="ECO:0007669"/>
    <property type="project" value="TreeGrafter"/>
</dbReference>
<dbReference type="PROSITE" id="PS50011">
    <property type="entry name" value="PROTEIN_KINASE_DOM"/>
    <property type="match status" value="1"/>
</dbReference>
<proteinExistence type="predicted"/>
<dbReference type="EMBL" id="CATQJL010000112">
    <property type="protein sequence ID" value="CAJ0593676.1"/>
    <property type="molecule type" value="Genomic_DNA"/>
</dbReference>
<dbReference type="InterPro" id="IPR008266">
    <property type="entry name" value="Tyr_kinase_AS"/>
</dbReference>
<dbReference type="CDD" id="cd00192">
    <property type="entry name" value="PTKc"/>
    <property type="match status" value="1"/>
</dbReference>
<dbReference type="GO" id="GO:0043235">
    <property type="term" value="C:receptor complex"/>
    <property type="evidence" value="ECO:0007669"/>
    <property type="project" value="TreeGrafter"/>
</dbReference>
<reference evidence="4" key="1">
    <citation type="submission" date="2023-07" db="EMBL/GenBank/DDBJ databases">
        <authorList>
            <consortium name="CYATHOMIX"/>
        </authorList>
    </citation>
    <scope>NUCLEOTIDE SEQUENCE</scope>
    <source>
        <strain evidence="4">N/A</strain>
    </source>
</reference>
<keyword evidence="5" id="KW-1185">Reference proteome</keyword>
<dbReference type="PANTHER" id="PTHR24416:SF583">
    <property type="entry name" value="RECEPTOR PROTEIN-TYROSINE KINASE"/>
    <property type="match status" value="1"/>
</dbReference>
<dbReference type="AlphaFoldDB" id="A0AA36DVT8"/>
<dbReference type="FunFam" id="1.10.510.10:FF:000994">
    <property type="entry name" value="Hypoxia Inhibited Receptor tyrosine kinase"/>
    <property type="match status" value="1"/>
</dbReference>
<comment type="caution">
    <text evidence="4">The sequence shown here is derived from an EMBL/GenBank/DDBJ whole genome shotgun (WGS) entry which is preliminary data.</text>
</comment>
<keyword evidence="2" id="KW-1133">Transmembrane helix</keyword>
<gene>
    <name evidence="4" type="ORF">CYNAS_LOCUS5659</name>
</gene>
<keyword evidence="2" id="KW-0812">Transmembrane</keyword>
<feature type="transmembrane region" description="Helical" evidence="2">
    <location>
        <begin position="658"/>
        <end position="678"/>
    </location>
</feature>
<organism evidence="4 5">
    <name type="scientific">Cylicocyclus nassatus</name>
    <name type="common">Nematode worm</name>
    <dbReference type="NCBI Taxonomy" id="53992"/>
    <lineage>
        <taxon>Eukaryota</taxon>
        <taxon>Metazoa</taxon>
        <taxon>Ecdysozoa</taxon>
        <taxon>Nematoda</taxon>
        <taxon>Chromadorea</taxon>
        <taxon>Rhabditida</taxon>
        <taxon>Rhabditina</taxon>
        <taxon>Rhabditomorpha</taxon>
        <taxon>Strongyloidea</taxon>
        <taxon>Strongylidae</taxon>
        <taxon>Cylicocyclus</taxon>
    </lineage>
</organism>
<keyword evidence="2" id="KW-0472">Membrane</keyword>
<dbReference type="SMART" id="SM00219">
    <property type="entry name" value="TyrKc"/>
    <property type="match status" value="1"/>
</dbReference>
<dbReference type="InterPro" id="IPR000719">
    <property type="entry name" value="Prot_kinase_dom"/>
</dbReference>
<dbReference type="InterPro" id="IPR020635">
    <property type="entry name" value="Tyr_kinase_cat_dom"/>
</dbReference>
<feature type="transmembrane region" description="Helical" evidence="2">
    <location>
        <begin position="368"/>
        <end position="389"/>
    </location>
</feature>
<feature type="region of interest" description="Disordered" evidence="1">
    <location>
        <begin position="799"/>
        <end position="824"/>
    </location>
</feature>
<name>A0AA36DVT8_CYLNA</name>
<evidence type="ECO:0000256" key="1">
    <source>
        <dbReference type="SAM" id="MobiDB-lite"/>
    </source>
</evidence>